<proteinExistence type="predicted"/>
<gene>
    <name evidence="2" type="ORF">SAMN02746091_00552</name>
</gene>
<dbReference type="Pfam" id="PF09723">
    <property type="entry name" value="Zn_ribbon_8"/>
    <property type="match status" value="1"/>
</dbReference>
<dbReference type="NCBIfam" id="TIGR02605">
    <property type="entry name" value="CxxC_CxxC_SSSS"/>
    <property type="match status" value="1"/>
</dbReference>
<organism evidence="2 3">
    <name type="scientific">Caloramator proteoclasticus DSM 10124</name>
    <dbReference type="NCBI Taxonomy" id="1121262"/>
    <lineage>
        <taxon>Bacteria</taxon>
        <taxon>Bacillati</taxon>
        <taxon>Bacillota</taxon>
        <taxon>Clostridia</taxon>
        <taxon>Eubacteriales</taxon>
        <taxon>Clostridiaceae</taxon>
        <taxon>Caloramator</taxon>
    </lineage>
</organism>
<dbReference type="SMART" id="SM00834">
    <property type="entry name" value="CxxC_CXXC_SSSS"/>
    <property type="match status" value="1"/>
</dbReference>
<keyword evidence="3" id="KW-1185">Reference proteome</keyword>
<evidence type="ECO:0000313" key="2">
    <source>
        <dbReference type="EMBL" id="SHE51266.1"/>
    </source>
</evidence>
<dbReference type="InterPro" id="IPR013429">
    <property type="entry name" value="Regulatory_FmdB_Zinc_ribbon"/>
</dbReference>
<evidence type="ECO:0000259" key="1">
    <source>
        <dbReference type="SMART" id="SM00834"/>
    </source>
</evidence>
<evidence type="ECO:0000313" key="3">
    <source>
        <dbReference type="Proteomes" id="UP000184423"/>
    </source>
</evidence>
<feature type="domain" description="Putative regulatory protein FmdB zinc ribbon" evidence="1">
    <location>
        <begin position="1"/>
        <end position="40"/>
    </location>
</feature>
<reference evidence="3" key="1">
    <citation type="submission" date="2016-11" db="EMBL/GenBank/DDBJ databases">
        <authorList>
            <person name="Varghese N."/>
            <person name="Submissions S."/>
        </authorList>
    </citation>
    <scope>NUCLEOTIDE SEQUENCE [LARGE SCALE GENOMIC DNA]</scope>
    <source>
        <strain evidence="3">DSM 10124</strain>
    </source>
</reference>
<dbReference type="RefSeq" id="WP_027308676.1">
    <property type="nucleotide sequence ID" value="NZ_FQVG01000006.1"/>
</dbReference>
<accession>A0A1M4U3Q0</accession>
<dbReference type="AlphaFoldDB" id="A0A1M4U3Q0"/>
<dbReference type="Gene3D" id="2.20.28.30">
    <property type="entry name" value="RNA polymerase ii, chain L"/>
    <property type="match status" value="1"/>
</dbReference>
<protein>
    <submittedName>
        <fullName evidence="2">Putative regulatory protein, FmdB family</fullName>
    </submittedName>
</protein>
<sequence>MALIDFKCKECGNEFFEIVNSDEKVVCPKCKSDNVERVYKGKFYGKGNCSGGCSTCSGCH</sequence>
<dbReference type="EMBL" id="FQVG01000006">
    <property type="protein sequence ID" value="SHE51266.1"/>
    <property type="molecule type" value="Genomic_DNA"/>
</dbReference>
<name>A0A1M4U3Q0_9CLOT</name>
<dbReference type="Proteomes" id="UP000184423">
    <property type="component" value="Unassembled WGS sequence"/>
</dbReference>